<evidence type="ECO:0000256" key="1">
    <source>
        <dbReference type="SAM" id="Coils"/>
    </source>
</evidence>
<gene>
    <name evidence="3" type="ORF">Glove_186g86</name>
</gene>
<feature type="coiled-coil region" evidence="1">
    <location>
        <begin position="121"/>
        <end position="155"/>
    </location>
</feature>
<protein>
    <submittedName>
        <fullName evidence="3">Uncharacterized protein</fullName>
    </submittedName>
</protein>
<dbReference type="EMBL" id="PQFF01000176">
    <property type="protein sequence ID" value="RHZ77018.1"/>
    <property type="molecule type" value="Genomic_DNA"/>
</dbReference>
<sequence>MDTQQTDELTNQMSAIQATIEKAISLLNNLTKRMERVEQRLDIDTSTDNMQDYMEEGNVVGGGLSALGQLLLEMKPQKEILKLIWITIVNLQCAQIKSGRKTQRNNINMDTQQTDELTNQMSAIQATIEKAISLLNNLTKRMERVEQRLDIDTSTDNMQDYMEEGNVVGGGLSALGQLLLEMKPQKEILKLIWITIVNLQSVLVNLSMETMSAQLTNMTSKIQNVSSRQDNIERKQGSNRNIDNNNNNNDSRINILNNNNSNDIDNNFNRNRQTGHGIYAETKQYFNPNSRLARIEALLEEITGRLSALEDFVWNKAVADEEDGMYEMTDEEIEEDEAQQFNQTVDNGGSDMQNNTNILNALQQLMGRLDTIEKQVKIAPSTSVSASVRSNSKGNSDTTMDEASYERNHKIKYNNNNFNTKSYIIGQSFNIATHNVRGFNDPI</sequence>
<feature type="coiled-coil region" evidence="1">
    <location>
        <begin position="13"/>
        <end position="47"/>
    </location>
</feature>
<accession>A0A397IRT4</accession>
<feature type="compositionally biased region" description="Low complexity" evidence="2">
    <location>
        <begin position="238"/>
        <end position="251"/>
    </location>
</feature>
<organism evidence="3 4">
    <name type="scientific">Diversispora epigaea</name>
    <dbReference type="NCBI Taxonomy" id="1348612"/>
    <lineage>
        <taxon>Eukaryota</taxon>
        <taxon>Fungi</taxon>
        <taxon>Fungi incertae sedis</taxon>
        <taxon>Mucoromycota</taxon>
        <taxon>Glomeromycotina</taxon>
        <taxon>Glomeromycetes</taxon>
        <taxon>Diversisporales</taxon>
        <taxon>Diversisporaceae</taxon>
        <taxon>Diversispora</taxon>
    </lineage>
</organism>
<feature type="region of interest" description="Disordered" evidence="2">
    <location>
        <begin position="381"/>
        <end position="402"/>
    </location>
</feature>
<proteinExistence type="predicted"/>
<dbReference type="Proteomes" id="UP000266861">
    <property type="component" value="Unassembled WGS sequence"/>
</dbReference>
<name>A0A397IRT4_9GLOM</name>
<feature type="region of interest" description="Disordered" evidence="2">
    <location>
        <begin position="224"/>
        <end position="251"/>
    </location>
</feature>
<comment type="caution">
    <text evidence="3">The sequence shown here is derived from an EMBL/GenBank/DDBJ whole genome shotgun (WGS) entry which is preliminary data.</text>
</comment>
<keyword evidence="4" id="KW-1185">Reference proteome</keyword>
<evidence type="ECO:0000313" key="3">
    <source>
        <dbReference type="EMBL" id="RHZ77018.1"/>
    </source>
</evidence>
<keyword evidence="1" id="KW-0175">Coiled coil</keyword>
<reference evidence="3 4" key="1">
    <citation type="submission" date="2018-08" db="EMBL/GenBank/DDBJ databases">
        <title>Genome and evolution of the arbuscular mycorrhizal fungus Diversispora epigaea (formerly Glomus versiforme) and its bacterial endosymbionts.</title>
        <authorList>
            <person name="Sun X."/>
            <person name="Fei Z."/>
            <person name="Harrison M."/>
        </authorList>
    </citation>
    <scope>NUCLEOTIDE SEQUENCE [LARGE SCALE GENOMIC DNA]</scope>
    <source>
        <strain evidence="3 4">IT104</strain>
    </source>
</reference>
<dbReference type="OrthoDB" id="2492990at2759"/>
<dbReference type="AlphaFoldDB" id="A0A397IRT4"/>
<evidence type="ECO:0000256" key="2">
    <source>
        <dbReference type="SAM" id="MobiDB-lite"/>
    </source>
</evidence>
<evidence type="ECO:0000313" key="4">
    <source>
        <dbReference type="Proteomes" id="UP000266861"/>
    </source>
</evidence>
<feature type="compositionally biased region" description="Low complexity" evidence="2">
    <location>
        <begin position="381"/>
        <end position="392"/>
    </location>
</feature>